<dbReference type="PANTHER" id="PTHR40055:SF1">
    <property type="entry name" value="TRANSCRIPTIONAL REGULATOR YGIV-RELATED"/>
    <property type="match status" value="1"/>
</dbReference>
<dbReference type="AlphaFoldDB" id="A0A1W1C1I1"/>
<evidence type="ECO:0000259" key="1">
    <source>
        <dbReference type="SMART" id="SM00871"/>
    </source>
</evidence>
<sequence>MQEPKIVEFKPVEVLYVRKEGDYMKSAGEAWEVLMGFAYKNRIKFKKNLMGKDAMMFGIGHDDPNVTDVEKLRFDACISWDDKTVEPQGEILNKTIDGGKYAMFVHKGAYENLKSTYDMIGDWIVERGINVGDKPMFEKYLNRDPRRTKPENLKTEIYVPII</sequence>
<protein>
    <submittedName>
        <fullName evidence="2">Transcriptional regulator, AraC family</fullName>
    </submittedName>
</protein>
<organism evidence="2">
    <name type="scientific">hydrothermal vent metagenome</name>
    <dbReference type="NCBI Taxonomy" id="652676"/>
    <lineage>
        <taxon>unclassified sequences</taxon>
        <taxon>metagenomes</taxon>
        <taxon>ecological metagenomes</taxon>
    </lineage>
</organism>
<dbReference type="Pfam" id="PF06445">
    <property type="entry name" value="GyrI-like"/>
    <property type="match status" value="1"/>
</dbReference>
<dbReference type="InterPro" id="IPR050908">
    <property type="entry name" value="SmbC-like"/>
</dbReference>
<accession>A0A1W1C1I1</accession>
<dbReference type="PANTHER" id="PTHR40055">
    <property type="entry name" value="TRANSCRIPTIONAL REGULATOR YGIV-RELATED"/>
    <property type="match status" value="1"/>
</dbReference>
<dbReference type="SMART" id="SM00871">
    <property type="entry name" value="AraC_E_bind"/>
    <property type="match status" value="1"/>
</dbReference>
<dbReference type="InterPro" id="IPR010499">
    <property type="entry name" value="AraC_E-bd"/>
</dbReference>
<dbReference type="InterPro" id="IPR029442">
    <property type="entry name" value="GyrI-like"/>
</dbReference>
<dbReference type="InterPro" id="IPR011256">
    <property type="entry name" value="Reg_factor_effector_dom_sf"/>
</dbReference>
<dbReference type="SUPFAM" id="SSF55136">
    <property type="entry name" value="Probable bacterial effector-binding domain"/>
    <property type="match status" value="1"/>
</dbReference>
<name>A0A1W1C1I1_9ZZZZ</name>
<feature type="domain" description="AraC effector-binding" evidence="1">
    <location>
        <begin position="2"/>
        <end position="162"/>
    </location>
</feature>
<dbReference type="EMBL" id="FPHG01000039">
    <property type="protein sequence ID" value="SFV59577.1"/>
    <property type="molecule type" value="Genomic_DNA"/>
</dbReference>
<proteinExistence type="predicted"/>
<evidence type="ECO:0000313" key="2">
    <source>
        <dbReference type="EMBL" id="SFV59577.1"/>
    </source>
</evidence>
<dbReference type="Gene3D" id="3.20.80.10">
    <property type="entry name" value="Regulatory factor, effector binding domain"/>
    <property type="match status" value="1"/>
</dbReference>
<gene>
    <name evidence="2" type="ORF">MNB_SV-9-1256</name>
</gene>
<reference evidence="2" key="1">
    <citation type="submission" date="2016-10" db="EMBL/GenBank/DDBJ databases">
        <authorList>
            <person name="de Groot N.N."/>
        </authorList>
    </citation>
    <scope>NUCLEOTIDE SEQUENCE</scope>
</reference>